<reference evidence="3 4" key="1">
    <citation type="submission" date="2020-08" db="EMBL/GenBank/DDBJ databases">
        <title>A Genomic Blueprint of the Chicken Gut Microbiome.</title>
        <authorList>
            <person name="Gilroy R."/>
            <person name="Ravi A."/>
            <person name="Getino M."/>
            <person name="Pursley I."/>
            <person name="Horton D.L."/>
            <person name="Alikhan N.-F."/>
            <person name="Baker D."/>
            <person name="Gharbi K."/>
            <person name="Hall N."/>
            <person name="Watson M."/>
            <person name="Adriaenssens E.M."/>
            <person name="Foster-Nyarko E."/>
            <person name="Jarju S."/>
            <person name="Secka A."/>
            <person name="Antonio M."/>
            <person name="Oren A."/>
            <person name="Chaudhuri R."/>
            <person name="La Ragione R.M."/>
            <person name="Hildebrand F."/>
            <person name="Pallen M.J."/>
        </authorList>
    </citation>
    <scope>NUCLEOTIDE SEQUENCE [LARGE SCALE GENOMIC DNA]</scope>
    <source>
        <strain evidence="3 4">Sa3CUA8</strain>
    </source>
</reference>
<gene>
    <name evidence="3" type="ORF">H9659_06850</name>
</gene>
<dbReference type="Pfam" id="PF02225">
    <property type="entry name" value="PA"/>
    <property type="match status" value="1"/>
</dbReference>
<dbReference type="InterPro" id="IPR045175">
    <property type="entry name" value="M28_fam"/>
</dbReference>
<dbReference type="PANTHER" id="PTHR12147:SF26">
    <property type="entry name" value="PEPTIDASE M28 DOMAIN-CONTAINING PROTEIN"/>
    <property type="match status" value="1"/>
</dbReference>
<dbReference type="SUPFAM" id="SSF52025">
    <property type="entry name" value="PA domain"/>
    <property type="match status" value="1"/>
</dbReference>
<dbReference type="Gene3D" id="3.50.30.30">
    <property type="match status" value="1"/>
</dbReference>
<protein>
    <submittedName>
        <fullName evidence="3">M28 family peptidase</fullName>
    </submittedName>
</protein>
<feature type="domain" description="PA" evidence="1">
    <location>
        <begin position="153"/>
        <end position="234"/>
    </location>
</feature>
<dbReference type="PANTHER" id="PTHR12147">
    <property type="entry name" value="METALLOPEPTIDASE M28 FAMILY MEMBER"/>
    <property type="match status" value="1"/>
</dbReference>
<name>A0ABR8PIR9_9BACL</name>
<accession>A0ABR8PIR9</accession>
<keyword evidence="4" id="KW-1185">Reference proteome</keyword>
<dbReference type="EMBL" id="JACSQY010000003">
    <property type="protein sequence ID" value="MBD7908039.1"/>
    <property type="molecule type" value="Genomic_DNA"/>
</dbReference>
<evidence type="ECO:0000313" key="4">
    <source>
        <dbReference type="Proteomes" id="UP000659496"/>
    </source>
</evidence>
<organism evidence="3 4">
    <name type="scientific">Sporosarcina gallistercoris</name>
    <dbReference type="NCBI Taxonomy" id="2762245"/>
    <lineage>
        <taxon>Bacteria</taxon>
        <taxon>Bacillati</taxon>
        <taxon>Bacillota</taxon>
        <taxon>Bacilli</taxon>
        <taxon>Bacillales</taxon>
        <taxon>Caryophanaceae</taxon>
        <taxon>Sporosarcina</taxon>
    </lineage>
</organism>
<sequence length="477" mass="51347">MTGIGNGSKAFKKSILTITLAGTLVFSAFPIAEFGQANAEPLTSQVVTGKSNAAHDQKVVARVDAKKAIEHIRYLSEEIGPRPGGLEAEKQAADYVASQLKNNGYEVDYQYFPVADQYIATVEFADGESWQMGAAPNGKISDTPMNGEVIFVEDGTNANDFPADVKGKVVLLTRASSTANYRLQVDNAVLAGASGVILQSVVGSRGNYGSTFNPSLTKSYDIPVYGAAYIQGEWLKEQMDNGPVEISLSSKHYSNLQSVNVIGTKKAKNKKNNGKEVILSAHMDSVVGAPGANDNASGTGLMLELARVFKGYNTDIDMKFIAFGSEERGLLGSRYYVDQLSQAERDNIVAVFNPDMVATNYDLAKNLYAMTVDGSTNIVTDSTTAAGARLGNSDILPGKFGSSDHVPFHNAGIPSALFIWMGIDSWDPLVYHIEKVYHTPQDTLEDNISQDRMQSALEIIGAGLFDVVRKDVPGLKR</sequence>
<evidence type="ECO:0000313" key="3">
    <source>
        <dbReference type="EMBL" id="MBD7908039.1"/>
    </source>
</evidence>
<evidence type="ECO:0000259" key="2">
    <source>
        <dbReference type="Pfam" id="PF04389"/>
    </source>
</evidence>
<feature type="domain" description="Peptidase M28" evidence="2">
    <location>
        <begin position="260"/>
        <end position="460"/>
    </location>
</feature>
<evidence type="ECO:0000259" key="1">
    <source>
        <dbReference type="Pfam" id="PF02225"/>
    </source>
</evidence>
<dbReference type="Pfam" id="PF04389">
    <property type="entry name" value="Peptidase_M28"/>
    <property type="match status" value="1"/>
</dbReference>
<dbReference type="InterPro" id="IPR046450">
    <property type="entry name" value="PA_dom_sf"/>
</dbReference>
<proteinExistence type="predicted"/>
<dbReference type="SUPFAM" id="SSF53187">
    <property type="entry name" value="Zn-dependent exopeptidases"/>
    <property type="match status" value="1"/>
</dbReference>
<comment type="caution">
    <text evidence="3">The sequence shown here is derived from an EMBL/GenBank/DDBJ whole genome shotgun (WGS) entry which is preliminary data.</text>
</comment>
<dbReference type="InterPro" id="IPR007484">
    <property type="entry name" value="Peptidase_M28"/>
</dbReference>
<dbReference type="Proteomes" id="UP000659496">
    <property type="component" value="Unassembled WGS sequence"/>
</dbReference>
<dbReference type="InterPro" id="IPR003137">
    <property type="entry name" value="PA_domain"/>
</dbReference>
<dbReference type="Gene3D" id="3.40.630.10">
    <property type="entry name" value="Zn peptidases"/>
    <property type="match status" value="1"/>
</dbReference>